<sequence>MRCAVREMTKTMKGTSSMAT</sequence>
<evidence type="ECO:0000256" key="1">
    <source>
        <dbReference type="SAM" id="MobiDB-lite"/>
    </source>
</evidence>
<reference evidence="2" key="1">
    <citation type="submission" date="2014-11" db="EMBL/GenBank/DDBJ databases">
        <authorList>
            <person name="Amaro Gonzalez C."/>
        </authorList>
    </citation>
    <scope>NUCLEOTIDE SEQUENCE</scope>
</reference>
<dbReference type="EMBL" id="GBXM01077600">
    <property type="protein sequence ID" value="JAH30977.1"/>
    <property type="molecule type" value="Transcribed_RNA"/>
</dbReference>
<protein>
    <submittedName>
        <fullName evidence="2">Uncharacterized protein</fullName>
    </submittedName>
</protein>
<reference evidence="2" key="2">
    <citation type="journal article" date="2015" name="Fish Shellfish Immunol.">
        <title>Early steps in the European eel (Anguilla anguilla)-Vibrio vulnificus interaction in the gills: Role of the RtxA13 toxin.</title>
        <authorList>
            <person name="Callol A."/>
            <person name="Pajuelo D."/>
            <person name="Ebbesson L."/>
            <person name="Teles M."/>
            <person name="MacKenzie S."/>
            <person name="Amaro C."/>
        </authorList>
    </citation>
    <scope>NUCLEOTIDE SEQUENCE</scope>
</reference>
<name>A0A0E9RQ77_ANGAN</name>
<organism evidence="2">
    <name type="scientific">Anguilla anguilla</name>
    <name type="common">European freshwater eel</name>
    <name type="synonym">Muraena anguilla</name>
    <dbReference type="NCBI Taxonomy" id="7936"/>
    <lineage>
        <taxon>Eukaryota</taxon>
        <taxon>Metazoa</taxon>
        <taxon>Chordata</taxon>
        <taxon>Craniata</taxon>
        <taxon>Vertebrata</taxon>
        <taxon>Euteleostomi</taxon>
        <taxon>Actinopterygii</taxon>
        <taxon>Neopterygii</taxon>
        <taxon>Teleostei</taxon>
        <taxon>Anguilliformes</taxon>
        <taxon>Anguillidae</taxon>
        <taxon>Anguilla</taxon>
    </lineage>
</organism>
<proteinExistence type="predicted"/>
<feature type="compositionally biased region" description="Basic and acidic residues" evidence="1">
    <location>
        <begin position="1"/>
        <end position="10"/>
    </location>
</feature>
<feature type="region of interest" description="Disordered" evidence="1">
    <location>
        <begin position="1"/>
        <end position="20"/>
    </location>
</feature>
<accession>A0A0E9RQ77</accession>
<evidence type="ECO:0000313" key="2">
    <source>
        <dbReference type="EMBL" id="JAH30977.1"/>
    </source>
</evidence>
<dbReference type="AlphaFoldDB" id="A0A0E9RQ77"/>